<evidence type="ECO:0000313" key="2">
    <source>
        <dbReference type="Proteomes" id="UP000252706"/>
    </source>
</evidence>
<dbReference type="AlphaFoldDB" id="A0A366X9F2"/>
<dbReference type="Pfam" id="PF06748">
    <property type="entry name" value="DUF1217"/>
    <property type="match status" value="1"/>
</dbReference>
<organism evidence="1 2">
    <name type="scientific">Phaeobacter gallaeciensis</name>
    <dbReference type="NCBI Taxonomy" id="60890"/>
    <lineage>
        <taxon>Bacteria</taxon>
        <taxon>Pseudomonadati</taxon>
        <taxon>Pseudomonadota</taxon>
        <taxon>Alphaproteobacteria</taxon>
        <taxon>Rhodobacterales</taxon>
        <taxon>Roseobacteraceae</taxon>
        <taxon>Phaeobacter</taxon>
    </lineage>
</organism>
<keyword evidence="1" id="KW-0282">Flagellum</keyword>
<dbReference type="Proteomes" id="UP000252706">
    <property type="component" value="Unassembled WGS sequence"/>
</dbReference>
<evidence type="ECO:0000313" key="1">
    <source>
        <dbReference type="EMBL" id="RBW60025.1"/>
    </source>
</evidence>
<dbReference type="InterPro" id="IPR010626">
    <property type="entry name" value="DUF1217"/>
</dbReference>
<dbReference type="SUPFAM" id="SSF158837">
    <property type="entry name" value="AGR C 984p-like"/>
    <property type="match status" value="1"/>
</dbReference>
<dbReference type="Gene3D" id="1.10.3700.10">
    <property type="entry name" value="AGR C 984p-like"/>
    <property type="match status" value="1"/>
</dbReference>
<dbReference type="EMBL" id="QOCE01000012">
    <property type="protein sequence ID" value="RBW60025.1"/>
    <property type="molecule type" value="Genomic_DNA"/>
</dbReference>
<protein>
    <submittedName>
        <fullName evidence="1">Flagellar protein</fullName>
    </submittedName>
</protein>
<accession>A0A366X9F2</accession>
<comment type="caution">
    <text evidence="1">The sequence shown here is derived from an EMBL/GenBank/DDBJ whole genome shotgun (WGS) entry which is preliminary data.</text>
</comment>
<sequence>MTFQPVVPTDGIGGWKFLQRTYDTQFETFSKSAQLERDTTYFEKNIAEVKTAADLVANKRLLRVALGAFGLSEDINSNYFIQKILEDGTEADDALANRLSDQRYQDFSKAFGFGPGEVRKTGFLTDMSAVVSQHKTESFEQAVGEADDSMRVALYAQRELTELAESDSSDTAKWFTIMGLPPLREMFEVALALPRGLAKIDLDQQLGIFKDKLHSVTGSSDISQFTEPDAMERLTNLYLARSQINGLGDGYSSGATALALLQS</sequence>
<keyword evidence="1" id="KW-0966">Cell projection</keyword>
<dbReference type="RefSeq" id="WP_113822386.1">
    <property type="nucleotide sequence ID" value="NZ_QOCE01000012.1"/>
</dbReference>
<proteinExistence type="predicted"/>
<name>A0A366X9F2_9RHOB</name>
<keyword evidence="1" id="KW-0969">Cilium</keyword>
<dbReference type="OrthoDB" id="7824597at2"/>
<dbReference type="InterPro" id="IPR023157">
    <property type="entry name" value="AGR-C-984p-like_sf"/>
</dbReference>
<gene>
    <name evidence="1" type="ORF">DS909_05205</name>
</gene>
<reference evidence="1 2" key="1">
    <citation type="submission" date="2018-07" db="EMBL/GenBank/DDBJ databases">
        <title>Modular assembly of carbohydrate-degrading microbial communities in the ocean.</title>
        <authorList>
            <person name="Enke T.N."/>
            <person name="Datta M.S."/>
            <person name="Schwartzman J.A."/>
            <person name="Cermak N."/>
            <person name="Schmitz D.A."/>
            <person name="Barrere J."/>
            <person name="Cordero O.X."/>
        </authorList>
    </citation>
    <scope>NUCLEOTIDE SEQUENCE [LARGE SCALE GENOMIC DNA]</scope>
    <source>
        <strain evidence="1 2">C3M10</strain>
    </source>
</reference>